<dbReference type="EMBL" id="RBDX01000040">
    <property type="protein sequence ID" value="RKN04061.1"/>
    <property type="molecule type" value="Genomic_DNA"/>
</dbReference>
<evidence type="ECO:0000256" key="1">
    <source>
        <dbReference type="SAM" id="MobiDB-lite"/>
    </source>
</evidence>
<name>A0A3A9VSJ2_9ACTN</name>
<proteinExistence type="predicted"/>
<feature type="region of interest" description="Disordered" evidence="1">
    <location>
        <begin position="21"/>
        <end position="54"/>
    </location>
</feature>
<evidence type="ECO:0000313" key="4">
    <source>
        <dbReference type="Proteomes" id="UP000268652"/>
    </source>
</evidence>
<protein>
    <submittedName>
        <fullName evidence="2">Uncharacterized protein</fullName>
    </submittedName>
</protein>
<organism evidence="2 5">
    <name type="scientific">Streptomyces radicis</name>
    <dbReference type="NCBI Taxonomy" id="1750517"/>
    <lineage>
        <taxon>Bacteria</taxon>
        <taxon>Bacillati</taxon>
        <taxon>Actinomycetota</taxon>
        <taxon>Actinomycetes</taxon>
        <taxon>Kitasatosporales</taxon>
        <taxon>Streptomycetaceae</taxon>
        <taxon>Streptomyces</taxon>
    </lineage>
</organism>
<gene>
    <name evidence="3" type="ORF">D7318_29490</name>
    <name evidence="2" type="ORF">D7319_29485</name>
</gene>
<comment type="caution">
    <text evidence="2">The sequence shown here is derived from an EMBL/GenBank/DDBJ whole genome shotgun (WGS) entry which is preliminary data.</text>
</comment>
<keyword evidence="4" id="KW-1185">Reference proteome</keyword>
<reference evidence="4 5" key="1">
    <citation type="submission" date="2018-09" db="EMBL/GenBank/DDBJ databases">
        <title>Streptomyces sp. nov. DS1-2, an endophytic actinomycete isolated from roots of Dendrobium scabrilingue.</title>
        <authorList>
            <person name="Kuncharoen N."/>
            <person name="Kudo T."/>
            <person name="Ohkuma M."/>
            <person name="Yuki M."/>
            <person name="Tanasupawat S."/>
        </authorList>
    </citation>
    <scope>NUCLEOTIDE SEQUENCE [LARGE SCALE GENOMIC DNA]</scope>
    <source>
        <strain evidence="2 5">AZ1-7</strain>
        <strain evidence="3 4">DS1-2</strain>
    </source>
</reference>
<sequence>MGWDEEWAAVRAEAVAETARTRLNSHDSASGGTVAPADLSVPPGESGTGWGDALSDLADRLNEHANGLRLAASGMTEPEYDLGSAFRSSGTV</sequence>
<evidence type="ECO:0000313" key="3">
    <source>
        <dbReference type="EMBL" id="RKN14458.1"/>
    </source>
</evidence>
<dbReference type="EMBL" id="RBDY01000039">
    <property type="protein sequence ID" value="RKN14458.1"/>
    <property type="molecule type" value="Genomic_DNA"/>
</dbReference>
<dbReference type="Proteomes" id="UP000275024">
    <property type="component" value="Unassembled WGS sequence"/>
</dbReference>
<evidence type="ECO:0000313" key="2">
    <source>
        <dbReference type="EMBL" id="RKN04061.1"/>
    </source>
</evidence>
<dbReference type="Proteomes" id="UP000268652">
    <property type="component" value="Unassembled WGS sequence"/>
</dbReference>
<dbReference type="AlphaFoldDB" id="A0A3A9VSJ2"/>
<evidence type="ECO:0000313" key="5">
    <source>
        <dbReference type="Proteomes" id="UP000275024"/>
    </source>
</evidence>
<accession>A0A3A9VSJ2</accession>